<feature type="non-terminal residue" evidence="1">
    <location>
        <position position="97"/>
    </location>
</feature>
<reference evidence="1 2" key="1">
    <citation type="journal article" date="2018" name="Front. Plant Sci.">
        <title>Red Clover (Trifolium pratense) and Zigzag Clover (T. medium) - A Picture of Genomic Similarities and Differences.</title>
        <authorList>
            <person name="Dluhosova J."/>
            <person name="Istvanek J."/>
            <person name="Nedelnik J."/>
            <person name="Repkova J."/>
        </authorList>
    </citation>
    <scope>NUCLEOTIDE SEQUENCE [LARGE SCALE GENOMIC DNA]</scope>
    <source>
        <strain evidence="2">cv. 10/8</strain>
        <tissue evidence="1">Leaf</tissue>
    </source>
</reference>
<evidence type="ECO:0000313" key="1">
    <source>
        <dbReference type="EMBL" id="MCI12841.1"/>
    </source>
</evidence>
<accession>A0A392PL76</accession>
<organism evidence="1 2">
    <name type="scientific">Trifolium medium</name>
    <dbReference type="NCBI Taxonomy" id="97028"/>
    <lineage>
        <taxon>Eukaryota</taxon>
        <taxon>Viridiplantae</taxon>
        <taxon>Streptophyta</taxon>
        <taxon>Embryophyta</taxon>
        <taxon>Tracheophyta</taxon>
        <taxon>Spermatophyta</taxon>
        <taxon>Magnoliopsida</taxon>
        <taxon>eudicotyledons</taxon>
        <taxon>Gunneridae</taxon>
        <taxon>Pentapetalae</taxon>
        <taxon>rosids</taxon>
        <taxon>fabids</taxon>
        <taxon>Fabales</taxon>
        <taxon>Fabaceae</taxon>
        <taxon>Papilionoideae</taxon>
        <taxon>50 kb inversion clade</taxon>
        <taxon>NPAAA clade</taxon>
        <taxon>Hologalegina</taxon>
        <taxon>IRL clade</taxon>
        <taxon>Trifolieae</taxon>
        <taxon>Trifolium</taxon>
    </lineage>
</organism>
<comment type="caution">
    <text evidence="1">The sequence shown here is derived from an EMBL/GenBank/DDBJ whole genome shotgun (WGS) entry which is preliminary data.</text>
</comment>
<keyword evidence="2" id="KW-1185">Reference proteome</keyword>
<dbReference type="AlphaFoldDB" id="A0A392PL76"/>
<proteinExistence type="predicted"/>
<evidence type="ECO:0000313" key="2">
    <source>
        <dbReference type="Proteomes" id="UP000265520"/>
    </source>
</evidence>
<name>A0A392PL76_9FABA</name>
<dbReference type="EMBL" id="LXQA010085803">
    <property type="protein sequence ID" value="MCI12841.1"/>
    <property type="molecule type" value="Genomic_DNA"/>
</dbReference>
<sequence length="97" mass="10202">MKVTPSIAPEVRLNKNQLKKLDNLDASFGSLSSNWSAPKAGKAALTPLVPNATRELVSIVGNVLELIWSTGLSNLVWGSVLASSGSNQCSQVLTPGR</sequence>
<protein>
    <submittedName>
        <fullName evidence="1">Uncharacterized protein</fullName>
    </submittedName>
</protein>
<dbReference type="Proteomes" id="UP000265520">
    <property type="component" value="Unassembled WGS sequence"/>
</dbReference>